<keyword evidence="3" id="KW-1185">Reference proteome</keyword>
<protein>
    <submittedName>
        <fullName evidence="2">Uncharacterized protein</fullName>
    </submittedName>
</protein>
<dbReference type="AlphaFoldDB" id="A0A1I4PBE7"/>
<dbReference type="InterPro" id="IPR013783">
    <property type="entry name" value="Ig-like_fold"/>
</dbReference>
<feature type="region of interest" description="Disordered" evidence="1">
    <location>
        <begin position="152"/>
        <end position="171"/>
    </location>
</feature>
<dbReference type="STRING" id="488535.SAMN04487963_1916"/>
<organism evidence="2 3">
    <name type="scientific">Marinobacter zhejiangensis</name>
    <dbReference type="NCBI Taxonomy" id="488535"/>
    <lineage>
        <taxon>Bacteria</taxon>
        <taxon>Pseudomonadati</taxon>
        <taxon>Pseudomonadota</taxon>
        <taxon>Gammaproteobacteria</taxon>
        <taxon>Pseudomonadales</taxon>
        <taxon>Marinobacteraceae</taxon>
        <taxon>Marinobacter</taxon>
    </lineage>
</organism>
<name>A0A1I4PBE7_9GAMM</name>
<evidence type="ECO:0000313" key="3">
    <source>
        <dbReference type="Proteomes" id="UP000198519"/>
    </source>
</evidence>
<sequence>MRVESFPASLPRAISVVLAVVAVSGLAGCKTKKAADDPTVIGIPPARAYLGVEYYYNFGADGGEGILSYSLTNAPSWLGLEDTSNKARQGIIMRGVPGITGGERGDADLGETKNITLLTTDGSRVGLQPFNITVETNDITLLGADLVEGSADTDSYDSGAEDSCELPPMGGPGEHTYTVNLYDDAGEQTGTSEKTSSTQPVLVRVTLDQPSVVETQLAFELRSQFNPDDCESGANVTPPHQMCEYSSQNQSRATLGHDVVGWGNGSFGDLPVPEYLAYQLDDNGVDYTKGVITLAPGITECYIRLEVIDDAVAEEPETFTLAFTDIREGMVSFGNGKNELDIGLVIKDNEPSASLETVLGLSRDAINAELAPANPADIPEYVVRLNGEREGTFKARLGSTPISSAIAGQDYELQVPAAGGGWQAGNELTFPDGVDEARFRVVTLNTFANFLDNDKFVDIIIDETFQAGREGYAGSEQTSLHVGLNELTSSLLVGNDGGFVPTDMKVGHDGRIFVAGYDSVGGQAEIRVWDRLGAPSLGPIVLPAAPVVGGGEPVLAYAEKLEAANEWSRRLVISWGTDGSLNGATNAGGTDLVTVLLKFDSVPGTYVPVWEIQSGTSGNDNPRWAGLDPTYTVFVSGETSGVWPGQIGAGGVDSFVQRIDDQEEGADLVPAVAWTRQAGSGLDETVVGGGLASQGAMAAGNTRGSVNGAAQLGEDDIFFFTATSRDLDLNVYQRGTQAADITTAVSVSDNLVWLTGNSQGRYFGSPVINEDGEETFAKALTREATNSQAGFLLRYTPGGGFTGAKTFNDADDVSTETLLTNQVFDQAVIVAGSSDGDFSGDGSNPAGELRPILARVSSASPLNDPESEEIWRSQPAEPNARIVKLANYRNDEITALVEMGSAGSRTWAVVLFSGEGRQLNSF</sequence>
<proteinExistence type="predicted"/>
<dbReference type="Proteomes" id="UP000198519">
    <property type="component" value="Unassembled WGS sequence"/>
</dbReference>
<dbReference type="InterPro" id="IPR038081">
    <property type="entry name" value="CalX-like_sf"/>
</dbReference>
<dbReference type="OrthoDB" id="6339802at2"/>
<dbReference type="EMBL" id="FOUE01000002">
    <property type="protein sequence ID" value="SFM25092.1"/>
    <property type="molecule type" value="Genomic_DNA"/>
</dbReference>
<reference evidence="3" key="1">
    <citation type="submission" date="2016-10" db="EMBL/GenBank/DDBJ databases">
        <authorList>
            <person name="Varghese N."/>
            <person name="Submissions S."/>
        </authorList>
    </citation>
    <scope>NUCLEOTIDE SEQUENCE [LARGE SCALE GENOMIC DNA]</scope>
    <source>
        <strain evidence="3">CGMCC 1.7061</strain>
    </source>
</reference>
<dbReference type="SUPFAM" id="SSF141072">
    <property type="entry name" value="CalX-like"/>
    <property type="match status" value="1"/>
</dbReference>
<dbReference type="PROSITE" id="PS51257">
    <property type="entry name" value="PROKAR_LIPOPROTEIN"/>
    <property type="match status" value="1"/>
</dbReference>
<dbReference type="Gene3D" id="2.60.40.10">
    <property type="entry name" value="Immunoglobulins"/>
    <property type="match status" value="1"/>
</dbReference>
<accession>A0A1I4PBE7</accession>
<dbReference type="RefSeq" id="WP_092021888.1">
    <property type="nucleotide sequence ID" value="NZ_FOUE01000002.1"/>
</dbReference>
<dbReference type="Gene3D" id="2.60.40.2030">
    <property type="match status" value="1"/>
</dbReference>
<gene>
    <name evidence="2" type="ORF">SAMN04487963_1916</name>
</gene>
<evidence type="ECO:0000256" key="1">
    <source>
        <dbReference type="SAM" id="MobiDB-lite"/>
    </source>
</evidence>
<evidence type="ECO:0000313" key="2">
    <source>
        <dbReference type="EMBL" id="SFM25092.1"/>
    </source>
</evidence>